<sequence length="295" mass="34959">MLLAGFIKYAERIWVMQLANNAPLPERKLYGPSPGQRRLLEELADVYLSNRENYLKRYGENIVGLDVDDIRPIRTEAVRLFEVFRRLFLNQRVPFLHRFLVDGSQLLLILKTLGRHKHLSQTDLMVGAILIELYAVILLNASDWPWPHLKGLRKLLEKLFAPIINRYDKLMTNKKRWSNSMAQLNLLCFCLKDYKSKVDHGNPEHLARLREWVFNHILPKLNGELQMLFYRTHKQISVDLKDLVYNTYREKLSSNREGFSEDYDQYITYNGSINVEIYQRIIIWHIATDLCFYTD</sequence>
<feature type="domain" description="DUF4220" evidence="1">
    <location>
        <begin position="124"/>
        <end position="188"/>
    </location>
</feature>
<dbReference type="Pfam" id="PF13968">
    <property type="entry name" value="DUF4220"/>
    <property type="match status" value="1"/>
</dbReference>
<dbReference type="InterPro" id="IPR025315">
    <property type="entry name" value="DUF4220"/>
</dbReference>
<evidence type="ECO:0000313" key="3">
    <source>
        <dbReference type="Proteomes" id="UP000594261"/>
    </source>
</evidence>
<keyword evidence="3" id="KW-1185">Reference proteome</keyword>
<dbReference type="Proteomes" id="UP000594261">
    <property type="component" value="Chromosome 2"/>
</dbReference>
<dbReference type="InParanoid" id="A0A7N2KWR7"/>
<reference evidence="2" key="2">
    <citation type="submission" date="2021-01" db="UniProtKB">
        <authorList>
            <consortium name="EnsemblPlants"/>
        </authorList>
    </citation>
    <scope>IDENTIFICATION</scope>
</reference>
<protein>
    <recommendedName>
        <fullName evidence="1">DUF4220 domain-containing protein</fullName>
    </recommendedName>
</protein>
<accession>A0A7N2KWR7</accession>
<dbReference type="PANTHER" id="PTHR31325">
    <property type="entry name" value="OS01G0798800 PROTEIN-RELATED"/>
    <property type="match status" value="1"/>
</dbReference>
<organism evidence="2 3">
    <name type="scientific">Quercus lobata</name>
    <name type="common">Valley oak</name>
    <dbReference type="NCBI Taxonomy" id="97700"/>
    <lineage>
        <taxon>Eukaryota</taxon>
        <taxon>Viridiplantae</taxon>
        <taxon>Streptophyta</taxon>
        <taxon>Embryophyta</taxon>
        <taxon>Tracheophyta</taxon>
        <taxon>Spermatophyta</taxon>
        <taxon>Magnoliopsida</taxon>
        <taxon>eudicotyledons</taxon>
        <taxon>Gunneridae</taxon>
        <taxon>Pentapetalae</taxon>
        <taxon>rosids</taxon>
        <taxon>fabids</taxon>
        <taxon>Fagales</taxon>
        <taxon>Fagaceae</taxon>
        <taxon>Quercus</taxon>
    </lineage>
</organism>
<evidence type="ECO:0000259" key="1">
    <source>
        <dbReference type="Pfam" id="PF13968"/>
    </source>
</evidence>
<name>A0A7N2KWR7_QUELO</name>
<dbReference type="AlphaFoldDB" id="A0A7N2KWR7"/>
<reference evidence="3" key="1">
    <citation type="journal article" date="2016" name="G3 (Bethesda)">
        <title>First Draft Assembly and Annotation of the Genome of a California Endemic Oak Quercus lobata Nee (Fagaceae).</title>
        <authorList>
            <person name="Sork V.L."/>
            <person name="Fitz-Gibbon S.T."/>
            <person name="Puiu D."/>
            <person name="Crepeau M."/>
            <person name="Gugger P.F."/>
            <person name="Sherman R."/>
            <person name="Stevens K."/>
            <person name="Langley C.H."/>
            <person name="Pellegrini M."/>
            <person name="Salzberg S.L."/>
        </authorList>
    </citation>
    <scope>NUCLEOTIDE SEQUENCE [LARGE SCALE GENOMIC DNA]</scope>
    <source>
        <strain evidence="3">cv. SW786</strain>
    </source>
</reference>
<dbReference type="EnsemblPlants" id="QL02p051891:mrna">
    <property type="protein sequence ID" value="QL02p051891:mrna"/>
    <property type="gene ID" value="QL02p051891"/>
</dbReference>
<evidence type="ECO:0000313" key="2">
    <source>
        <dbReference type="EnsemblPlants" id="QL02p051891:mrna"/>
    </source>
</evidence>
<dbReference type="Gramene" id="QL02p051891:mrna">
    <property type="protein sequence ID" value="QL02p051891:mrna"/>
    <property type="gene ID" value="QL02p051891"/>
</dbReference>
<proteinExistence type="predicted"/>